<keyword evidence="1" id="KW-0732">Signal</keyword>
<comment type="caution">
    <text evidence="2">The sequence shown here is derived from an EMBL/GenBank/DDBJ whole genome shotgun (WGS) entry which is preliminary data.</text>
</comment>
<protein>
    <recommendedName>
        <fullName evidence="4">Secreted protein</fullName>
    </recommendedName>
</protein>
<keyword evidence="3" id="KW-1185">Reference proteome</keyword>
<evidence type="ECO:0008006" key="4">
    <source>
        <dbReference type="Google" id="ProtNLM"/>
    </source>
</evidence>
<accession>A0ABV5KBK4</accession>
<organism evidence="2 3">
    <name type="scientific">Nocardioides plantarum</name>
    <dbReference type="NCBI Taxonomy" id="29299"/>
    <lineage>
        <taxon>Bacteria</taxon>
        <taxon>Bacillati</taxon>
        <taxon>Actinomycetota</taxon>
        <taxon>Actinomycetes</taxon>
        <taxon>Propionibacteriales</taxon>
        <taxon>Nocardioidaceae</taxon>
        <taxon>Nocardioides</taxon>
    </lineage>
</organism>
<feature type="signal peptide" evidence="1">
    <location>
        <begin position="1"/>
        <end position="28"/>
    </location>
</feature>
<sequence length="157" mass="16889">MRSPRMLVAVVAVALTATIATTPSRAGAEVDTRPAAVAQKADTSERATTSITAKVVKIRPAANKPANLYLTGKVYGAKGDGKVSIQVATACDKAKGTCNFRYYRTTRLNSANNYKGQISAPPTRRSYLWRARIGTATSDIWQTCTKTSAQTCQIPYK</sequence>
<gene>
    <name evidence="2" type="ORF">ACFFRI_09135</name>
</gene>
<dbReference type="EMBL" id="JBHMDG010000011">
    <property type="protein sequence ID" value="MFB9313205.1"/>
    <property type="molecule type" value="Genomic_DNA"/>
</dbReference>
<dbReference type="RefSeq" id="WP_140011386.1">
    <property type="nucleotide sequence ID" value="NZ_JBHMDG010000011.1"/>
</dbReference>
<evidence type="ECO:0000256" key="1">
    <source>
        <dbReference type="SAM" id="SignalP"/>
    </source>
</evidence>
<name>A0ABV5KBK4_9ACTN</name>
<reference evidence="2 3" key="1">
    <citation type="submission" date="2024-09" db="EMBL/GenBank/DDBJ databases">
        <authorList>
            <person name="Sun Q."/>
            <person name="Mori K."/>
        </authorList>
    </citation>
    <scope>NUCLEOTIDE SEQUENCE [LARGE SCALE GENOMIC DNA]</scope>
    <source>
        <strain evidence="2 3">JCM 9626</strain>
    </source>
</reference>
<feature type="chain" id="PRO_5046673076" description="Secreted protein" evidence="1">
    <location>
        <begin position="29"/>
        <end position="157"/>
    </location>
</feature>
<evidence type="ECO:0000313" key="2">
    <source>
        <dbReference type="EMBL" id="MFB9313205.1"/>
    </source>
</evidence>
<proteinExistence type="predicted"/>
<dbReference type="Proteomes" id="UP001589750">
    <property type="component" value="Unassembled WGS sequence"/>
</dbReference>
<evidence type="ECO:0000313" key="3">
    <source>
        <dbReference type="Proteomes" id="UP001589750"/>
    </source>
</evidence>